<keyword evidence="2" id="KW-0812">Transmembrane</keyword>
<dbReference type="EMBL" id="AUSU01000211">
    <property type="protein sequence ID" value="EPS74031.1"/>
    <property type="molecule type" value="Genomic_DNA"/>
</dbReference>
<keyword evidence="3" id="KW-1133">Transmembrane helix</keyword>
<feature type="non-terminal residue" evidence="6">
    <location>
        <position position="108"/>
    </location>
</feature>
<evidence type="ECO:0000256" key="1">
    <source>
        <dbReference type="ARBA" id="ARBA00004370"/>
    </source>
</evidence>
<feature type="domain" description="GTD-binding" evidence="5">
    <location>
        <begin position="1"/>
        <end position="98"/>
    </location>
</feature>
<dbReference type="PANTHER" id="PTHR31422">
    <property type="entry name" value="BNAANNG28530D PROTEIN"/>
    <property type="match status" value="1"/>
</dbReference>
<organism evidence="6 7">
    <name type="scientific">Genlisea aurea</name>
    <dbReference type="NCBI Taxonomy" id="192259"/>
    <lineage>
        <taxon>Eukaryota</taxon>
        <taxon>Viridiplantae</taxon>
        <taxon>Streptophyta</taxon>
        <taxon>Embryophyta</taxon>
        <taxon>Tracheophyta</taxon>
        <taxon>Spermatophyta</taxon>
        <taxon>Magnoliopsida</taxon>
        <taxon>eudicotyledons</taxon>
        <taxon>Gunneridae</taxon>
        <taxon>Pentapetalae</taxon>
        <taxon>asterids</taxon>
        <taxon>lamiids</taxon>
        <taxon>Lamiales</taxon>
        <taxon>Lentibulariaceae</taxon>
        <taxon>Genlisea</taxon>
    </lineage>
</organism>
<feature type="non-terminal residue" evidence="6">
    <location>
        <position position="1"/>
    </location>
</feature>
<comment type="subcellular location">
    <subcellularLocation>
        <location evidence="1">Membrane</location>
    </subcellularLocation>
</comment>
<keyword evidence="4" id="KW-0472">Membrane</keyword>
<dbReference type="InterPro" id="IPR007656">
    <property type="entry name" value="GTD-bd"/>
</dbReference>
<evidence type="ECO:0000313" key="6">
    <source>
        <dbReference type="EMBL" id="EPS74031.1"/>
    </source>
</evidence>
<protein>
    <recommendedName>
        <fullName evidence="5">GTD-binding domain-containing protein</fullName>
    </recommendedName>
</protein>
<evidence type="ECO:0000256" key="3">
    <source>
        <dbReference type="ARBA" id="ARBA00022989"/>
    </source>
</evidence>
<comment type="caution">
    <text evidence="6">The sequence shown here is derived from an EMBL/GenBank/DDBJ whole genome shotgun (WGS) entry which is preliminary data.</text>
</comment>
<reference evidence="6 7" key="1">
    <citation type="journal article" date="2013" name="BMC Genomics">
        <title>The miniature genome of a carnivorous plant Genlisea aurea contains a low number of genes and short non-coding sequences.</title>
        <authorList>
            <person name="Leushkin E.V."/>
            <person name="Sutormin R.A."/>
            <person name="Nabieva E.R."/>
            <person name="Penin A.A."/>
            <person name="Kondrashov A.S."/>
            <person name="Logacheva M.D."/>
        </authorList>
    </citation>
    <scope>NUCLEOTIDE SEQUENCE [LARGE SCALE GENOMIC DNA]</scope>
</reference>
<gene>
    <name evidence="6" type="ORF">M569_00731</name>
</gene>
<dbReference type="OrthoDB" id="1105498at2759"/>
<dbReference type="GO" id="GO:0080115">
    <property type="term" value="F:myosin XI tail binding"/>
    <property type="evidence" value="ECO:0007669"/>
    <property type="project" value="UniProtKB-ARBA"/>
</dbReference>
<accession>S8D996</accession>
<dbReference type="PANTHER" id="PTHR31422:SF1">
    <property type="entry name" value="GTD-BINDING DOMAIN-CONTAINING PROTEIN"/>
    <property type="match status" value="1"/>
</dbReference>
<evidence type="ECO:0000256" key="4">
    <source>
        <dbReference type="ARBA" id="ARBA00023136"/>
    </source>
</evidence>
<dbReference type="Proteomes" id="UP000015453">
    <property type="component" value="Unassembled WGS sequence"/>
</dbReference>
<dbReference type="PROSITE" id="PS51775">
    <property type="entry name" value="GTD_BINDING"/>
    <property type="match status" value="1"/>
</dbReference>
<evidence type="ECO:0000259" key="5">
    <source>
        <dbReference type="PROSITE" id="PS51775"/>
    </source>
</evidence>
<proteinExistence type="predicted"/>
<dbReference type="Pfam" id="PF04576">
    <property type="entry name" value="Zein-binding"/>
    <property type="match status" value="1"/>
</dbReference>
<name>S8D996_9LAMI</name>
<sequence length="108" mass="12254">EIRSLKETLCAQQKLLQKLYNELDAEREASATAASEALSVILRLQGEKAAVKMEAEQYKRLAEEKICHAEESFAIIEDIITQKEMEVADLEYQLEGYKYRLSALGCPD</sequence>
<keyword evidence="7" id="KW-1185">Reference proteome</keyword>
<dbReference type="GO" id="GO:0016020">
    <property type="term" value="C:membrane"/>
    <property type="evidence" value="ECO:0007669"/>
    <property type="project" value="UniProtKB-SubCell"/>
</dbReference>
<evidence type="ECO:0000313" key="7">
    <source>
        <dbReference type="Proteomes" id="UP000015453"/>
    </source>
</evidence>
<evidence type="ECO:0000256" key="2">
    <source>
        <dbReference type="ARBA" id="ARBA00022692"/>
    </source>
</evidence>
<dbReference type="AlphaFoldDB" id="S8D996"/>